<accession>A0ABV7CIW6</accession>
<dbReference type="CDD" id="cd14014">
    <property type="entry name" value="STKc_PknB_like"/>
    <property type="match status" value="1"/>
</dbReference>
<dbReference type="Pfam" id="PF00069">
    <property type="entry name" value="Pkinase"/>
    <property type="match status" value="1"/>
</dbReference>
<dbReference type="Gene3D" id="1.10.510.10">
    <property type="entry name" value="Transferase(Phosphotransferase) domain 1"/>
    <property type="match status" value="1"/>
</dbReference>
<evidence type="ECO:0000259" key="7">
    <source>
        <dbReference type="PROSITE" id="PS50011"/>
    </source>
</evidence>
<dbReference type="SUPFAM" id="SSF56112">
    <property type="entry name" value="Protein kinase-like (PK-like)"/>
    <property type="match status" value="1"/>
</dbReference>
<dbReference type="PROSITE" id="PS50005">
    <property type="entry name" value="TPR"/>
    <property type="match status" value="1"/>
</dbReference>
<dbReference type="SMART" id="SM00220">
    <property type="entry name" value="S_TKc"/>
    <property type="match status" value="1"/>
</dbReference>
<protein>
    <submittedName>
        <fullName evidence="8">Protein kinase</fullName>
    </submittedName>
</protein>
<keyword evidence="5" id="KW-0802">TPR repeat</keyword>
<dbReference type="InterPro" id="IPR019734">
    <property type="entry name" value="TPR_rpt"/>
</dbReference>
<name>A0ABV7CIW6_9GAMM</name>
<dbReference type="PROSITE" id="PS00108">
    <property type="entry name" value="PROTEIN_KINASE_ST"/>
    <property type="match status" value="1"/>
</dbReference>
<feature type="repeat" description="TPR" evidence="5">
    <location>
        <begin position="607"/>
        <end position="640"/>
    </location>
</feature>
<dbReference type="Gene3D" id="3.30.200.20">
    <property type="entry name" value="Phosphorylase Kinase, domain 1"/>
    <property type="match status" value="1"/>
</dbReference>
<dbReference type="RefSeq" id="WP_377122977.1">
    <property type="nucleotide sequence ID" value="NZ_JBHRSD010000012.1"/>
</dbReference>
<keyword evidence="3 8" id="KW-0418">Kinase</keyword>
<evidence type="ECO:0000256" key="5">
    <source>
        <dbReference type="PROSITE-ProRule" id="PRU00339"/>
    </source>
</evidence>
<keyword evidence="2" id="KW-0547">Nucleotide-binding</keyword>
<gene>
    <name evidence="8" type="ORF">ACFOEE_07980</name>
</gene>
<dbReference type="Proteomes" id="UP001595453">
    <property type="component" value="Unassembled WGS sequence"/>
</dbReference>
<evidence type="ECO:0000313" key="9">
    <source>
        <dbReference type="Proteomes" id="UP001595453"/>
    </source>
</evidence>
<feature type="domain" description="Protein kinase" evidence="7">
    <location>
        <begin position="8"/>
        <end position="262"/>
    </location>
</feature>
<dbReference type="GO" id="GO:0016301">
    <property type="term" value="F:kinase activity"/>
    <property type="evidence" value="ECO:0007669"/>
    <property type="project" value="UniProtKB-KW"/>
</dbReference>
<dbReference type="SMART" id="SM00028">
    <property type="entry name" value="TPR"/>
    <property type="match status" value="4"/>
</dbReference>
<organism evidence="8 9">
    <name type="scientific">Pseudoalteromonas fenneropenaei</name>
    <dbReference type="NCBI Taxonomy" id="1737459"/>
    <lineage>
        <taxon>Bacteria</taxon>
        <taxon>Pseudomonadati</taxon>
        <taxon>Pseudomonadota</taxon>
        <taxon>Gammaproteobacteria</taxon>
        <taxon>Alteromonadales</taxon>
        <taxon>Pseudoalteromonadaceae</taxon>
        <taxon>Pseudoalteromonas</taxon>
    </lineage>
</organism>
<evidence type="ECO:0000256" key="4">
    <source>
        <dbReference type="ARBA" id="ARBA00022840"/>
    </source>
</evidence>
<dbReference type="Pfam" id="PF13432">
    <property type="entry name" value="TPR_16"/>
    <property type="match status" value="1"/>
</dbReference>
<keyword evidence="1" id="KW-0808">Transferase</keyword>
<dbReference type="InterPro" id="IPR011009">
    <property type="entry name" value="Kinase-like_dom_sf"/>
</dbReference>
<keyword evidence="9" id="KW-1185">Reference proteome</keyword>
<dbReference type="PROSITE" id="PS50011">
    <property type="entry name" value="PROTEIN_KINASE_DOM"/>
    <property type="match status" value="1"/>
</dbReference>
<dbReference type="InterPro" id="IPR011990">
    <property type="entry name" value="TPR-like_helical_dom_sf"/>
</dbReference>
<comment type="caution">
    <text evidence="8">The sequence shown here is derived from an EMBL/GenBank/DDBJ whole genome shotgun (WGS) entry which is preliminary data.</text>
</comment>
<dbReference type="PANTHER" id="PTHR43289">
    <property type="entry name" value="MITOGEN-ACTIVATED PROTEIN KINASE KINASE KINASE 20-RELATED"/>
    <property type="match status" value="1"/>
</dbReference>
<dbReference type="PANTHER" id="PTHR43289:SF34">
    <property type="entry name" value="SERINE_THREONINE-PROTEIN KINASE YBDM-RELATED"/>
    <property type="match status" value="1"/>
</dbReference>
<dbReference type="EMBL" id="JBHRSD010000012">
    <property type="protein sequence ID" value="MFC3032453.1"/>
    <property type="molecule type" value="Genomic_DNA"/>
</dbReference>
<evidence type="ECO:0000256" key="3">
    <source>
        <dbReference type="ARBA" id="ARBA00022777"/>
    </source>
</evidence>
<feature type="transmembrane region" description="Helical" evidence="6">
    <location>
        <begin position="290"/>
        <end position="311"/>
    </location>
</feature>
<evidence type="ECO:0000256" key="2">
    <source>
        <dbReference type="ARBA" id="ARBA00022741"/>
    </source>
</evidence>
<dbReference type="InterPro" id="IPR008271">
    <property type="entry name" value="Ser/Thr_kinase_AS"/>
</dbReference>
<keyword evidence="4" id="KW-0067">ATP-binding</keyword>
<keyword evidence="6" id="KW-1133">Transmembrane helix</keyword>
<evidence type="ECO:0000313" key="8">
    <source>
        <dbReference type="EMBL" id="MFC3032453.1"/>
    </source>
</evidence>
<dbReference type="SUPFAM" id="SSF48452">
    <property type="entry name" value="TPR-like"/>
    <property type="match status" value="1"/>
</dbReference>
<evidence type="ECO:0000256" key="6">
    <source>
        <dbReference type="SAM" id="Phobius"/>
    </source>
</evidence>
<keyword evidence="6" id="KW-0472">Membrane</keyword>
<proteinExistence type="predicted"/>
<reference evidence="9" key="1">
    <citation type="journal article" date="2019" name="Int. J. Syst. Evol. Microbiol.">
        <title>The Global Catalogue of Microorganisms (GCM) 10K type strain sequencing project: providing services to taxonomists for standard genome sequencing and annotation.</title>
        <authorList>
            <consortium name="The Broad Institute Genomics Platform"/>
            <consortium name="The Broad Institute Genome Sequencing Center for Infectious Disease"/>
            <person name="Wu L."/>
            <person name="Ma J."/>
        </authorList>
    </citation>
    <scope>NUCLEOTIDE SEQUENCE [LARGE SCALE GENOMIC DNA]</scope>
    <source>
        <strain evidence="9">KCTC 42730</strain>
    </source>
</reference>
<dbReference type="Gene3D" id="1.25.40.10">
    <property type="entry name" value="Tetratricopeptide repeat domain"/>
    <property type="match status" value="1"/>
</dbReference>
<sequence length="845" mass="94298">MISINEHYSNITRLAQSGMGEVYVATDTRLDRKVAIKFIKSHLGSNADVLREAKLLARLNHPNIVQLYDVKDSAQGLYLEMEYVAGQTLNRYVQCQPLTLEQKLELLFDIAQGLAAAHEQHILHLDLKPGNVLIDDKGRAKIADFGIAQLRNDETSMCNTSYGSLTAMSPEQLQQQPLDQRSDLFSFGLIAFEILAGKHAFGEGPDKLIAERVKSTKAPNSVSQIYGVPAALTDLIDRLLERKRDNRPANAQEVTQQLKQILTLCSFQDANSTMDIAELNLSNKPSKLRLLLASVAFICIAVSTFVGYQYWQANKPKIYVAALPLEFSDNTQLLEAHKQILNLAINDAIKQYFLNDTHYVLISDSEVNLAKKLLGDNTSLKDLGHALNAEQLLAIQLNCTLQSCDIEFSSVDGQNAALIKNLRNVSSSENYGEIFNITQASLAALSLQPLSDNPKLDAASDERLSQYVTLQQKSLSADADLSVLLPEIEKLIKIFPDFLPLYSLYARNTIKDFRNTSDKSLLYRLKDIFDTAPNEFKDSSAYQVELMQLYLYLQDTRQATKALAAIQNSALDEFQKQAQTAVFYSMQKDDETALKHIEIAFKLRPTLNVTRNAAILNLRLGRYDQALPYLKKAQDYAPQDFKTLKTIADVSLMLGKLTEAADAYKRLIAHATVNFTILNNYSVVLTLQGNLTTALDYAQKTAEIASDNIETLINLADLYLLTGKVIEANNLYQEIVEKHDQKGIELTQAQALAHLGQFQAALTLVEEIILQTPDSAEAYYVKTLVQTLLGEKFSASASLQQSLNLGWNAAFYRLAWFKSLCDIQSLETKIGKDNYAYLCQPADPN</sequence>
<dbReference type="InterPro" id="IPR000719">
    <property type="entry name" value="Prot_kinase_dom"/>
</dbReference>
<keyword evidence="6" id="KW-0812">Transmembrane</keyword>
<evidence type="ECO:0000256" key="1">
    <source>
        <dbReference type="ARBA" id="ARBA00022679"/>
    </source>
</evidence>